<dbReference type="RefSeq" id="WP_184633902.1">
    <property type="nucleotide sequence ID" value="NZ_BAABKT010000005.1"/>
</dbReference>
<evidence type="ECO:0000256" key="4">
    <source>
        <dbReference type="ARBA" id="ARBA00022842"/>
    </source>
</evidence>
<dbReference type="InterPro" id="IPR029479">
    <property type="entry name" value="Nitroreductase"/>
</dbReference>
<keyword evidence="9" id="KW-0511">Multifunctional enzyme</keyword>
<evidence type="ECO:0000256" key="3">
    <source>
        <dbReference type="ARBA" id="ARBA00022741"/>
    </source>
</evidence>
<dbReference type="GO" id="GO:0052619">
    <property type="term" value="F:coenzyme F420-1:gamma-L-glutamate ligase activity"/>
    <property type="evidence" value="ECO:0007669"/>
    <property type="project" value="UniProtKB-EC"/>
</dbReference>
<evidence type="ECO:0000313" key="14">
    <source>
        <dbReference type="Proteomes" id="UP000578077"/>
    </source>
</evidence>
<dbReference type="PANTHER" id="PTHR47917:SF1">
    <property type="entry name" value="COENZYME F420:L-GLUTAMATE LIGASE"/>
    <property type="match status" value="1"/>
</dbReference>
<dbReference type="AlphaFoldDB" id="A0A841E8N5"/>
<dbReference type="InterPro" id="IPR019943">
    <property type="entry name" value="F420_FbiB_C"/>
</dbReference>
<dbReference type="EC" id="6.3.2.31" evidence="13"/>
<gene>
    <name evidence="13" type="ORF">HNR25_001430</name>
</gene>
<dbReference type="InterPro" id="IPR008225">
    <property type="entry name" value="F420-0_g-glutamyl_ligase"/>
</dbReference>
<keyword evidence="8" id="KW-0464">Manganese</keyword>
<dbReference type="InterPro" id="IPR023661">
    <property type="entry name" value="FbiB"/>
</dbReference>
<keyword evidence="3" id="KW-0547">Nucleotide-binding</keyword>
<keyword evidence="5" id="KW-0630">Potassium</keyword>
<dbReference type="GO" id="GO:0005525">
    <property type="term" value="F:GTP binding"/>
    <property type="evidence" value="ECO:0007669"/>
    <property type="project" value="UniProtKB-KW"/>
</dbReference>
<dbReference type="GO" id="GO:0046872">
    <property type="term" value="F:metal ion binding"/>
    <property type="evidence" value="ECO:0007669"/>
    <property type="project" value="UniProtKB-KW"/>
</dbReference>
<evidence type="ECO:0000256" key="8">
    <source>
        <dbReference type="ARBA" id="ARBA00023211"/>
    </source>
</evidence>
<dbReference type="Pfam" id="PF01996">
    <property type="entry name" value="F420_ligase"/>
    <property type="match status" value="1"/>
</dbReference>
<dbReference type="SUPFAM" id="SSF144010">
    <property type="entry name" value="CofE-like"/>
    <property type="match status" value="1"/>
</dbReference>
<feature type="region of interest" description="Disordered" evidence="10">
    <location>
        <begin position="412"/>
        <end position="431"/>
    </location>
</feature>
<dbReference type="GO" id="GO:0016491">
    <property type="term" value="F:oxidoreductase activity"/>
    <property type="evidence" value="ECO:0007669"/>
    <property type="project" value="UniProtKB-KW"/>
</dbReference>
<keyword evidence="1 13" id="KW-0436">Ligase</keyword>
<comment type="caution">
    <text evidence="13">The sequence shown here is derived from an EMBL/GenBank/DDBJ whole genome shotgun (WGS) entry which is preliminary data.</text>
</comment>
<dbReference type="Gene3D" id="3.40.109.10">
    <property type="entry name" value="NADH Oxidase"/>
    <property type="match status" value="1"/>
</dbReference>
<reference evidence="13 14" key="1">
    <citation type="submission" date="2020-08" db="EMBL/GenBank/DDBJ databases">
        <title>Sequencing the genomes of 1000 actinobacteria strains.</title>
        <authorList>
            <person name="Klenk H.-P."/>
        </authorList>
    </citation>
    <scope>NUCLEOTIDE SEQUENCE [LARGE SCALE GENOMIC DNA]</scope>
    <source>
        <strain evidence="13 14">DSM 44593</strain>
    </source>
</reference>
<dbReference type="Gene3D" id="3.30.1330.100">
    <property type="entry name" value="CofE-like"/>
    <property type="match status" value="2"/>
</dbReference>
<evidence type="ECO:0000256" key="5">
    <source>
        <dbReference type="ARBA" id="ARBA00022958"/>
    </source>
</evidence>
<sequence length="431" mass="45826">MNETPAEELRVLGVRGLPQVRPGDDLAALIAESAPGLCDGDVLVVTSKIVSKAEGRIAETDRESAIDAETDRVVARRGPTRIVQTRTGLVMAAAGVDASNVEPGRVLLLPEDPDASARALRAGLHERLGVRVGVLLSDTFGRPWRVGQTDVAVGAAGVGPIQDLRGGADPYGNVLESTLVAVADEVAGAGELVKGKAAGVPVAVVRGIGHLVAEEDGPGAAALVRPADEDMFRYGSRDVVPARRTVREFAEDPVDPAAVRRAVAAAVTAPAPHHTTPWRFVLVESEDVRTRLLDEMLSAWVADLVRDGFSEERIRRRTRRGDVLRHAPSLVVPCLVADGAHPYPDERRAAAERAMFLVAMGAGVQNLLVGLAMEGLGSAWVSSTMFCPDVVRSVLDLPRDWEPMGAVAVGHAARRPQDRPPRDPEAFIEVR</sequence>
<dbReference type="EC" id="6.3.2.34" evidence="13"/>
<evidence type="ECO:0000313" key="13">
    <source>
        <dbReference type="EMBL" id="MBB5997679.1"/>
    </source>
</evidence>
<evidence type="ECO:0000259" key="11">
    <source>
        <dbReference type="Pfam" id="PF00881"/>
    </source>
</evidence>
<dbReference type="Proteomes" id="UP000578077">
    <property type="component" value="Unassembled WGS sequence"/>
</dbReference>
<dbReference type="Pfam" id="PF00881">
    <property type="entry name" value="Nitroreductase"/>
    <property type="match status" value="1"/>
</dbReference>
<evidence type="ECO:0000256" key="6">
    <source>
        <dbReference type="ARBA" id="ARBA00023002"/>
    </source>
</evidence>
<evidence type="ECO:0000256" key="1">
    <source>
        <dbReference type="ARBA" id="ARBA00022598"/>
    </source>
</evidence>
<dbReference type="NCBIfam" id="NF009810">
    <property type="entry name" value="PRK13294.1"/>
    <property type="match status" value="1"/>
</dbReference>
<keyword evidence="7" id="KW-0342">GTP-binding</keyword>
<dbReference type="PANTHER" id="PTHR47917">
    <property type="match status" value="1"/>
</dbReference>
<dbReference type="SUPFAM" id="SSF55469">
    <property type="entry name" value="FMN-dependent nitroreductase-like"/>
    <property type="match status" value="1"/>
</dbReference>
<name>A0A841E8N5_9ACTN</name>
<dbReference type="NCBIfam" id="TIGR03553">
    <property type="entry name" value="F420_FbiB_CTERM"/>
    <property type="match status" value="1"/>
</dbReference>
<feature type="domain" description="Coenzyme F420:L-glutamate ligase-like" evidence="12">
    <location>
        <begin position="17"/>
        <end position="207"/>
    </location>
</feature>
<evidence type="ECO:0000256" key="7">
    <source>
        <dbReference type="ARBA" id="ARBA00023134"/>
    </source>
</evidence>
<evidence type="ECO:0000256" key="9">
    <source>
        <dbReference type="ARBA" id="ARBA00023268"/>
    </source>
</evidence>
<evidence type="ECO:0000256" key="2">
    <source>
        <dbReference type="ARBA" id="ARBA00022723"/>
    </source>
</evidence>
<evidence type="ECO:0000259" key="12">
    <source>
        <dbReference type="Pfam" id="PF01996"/>
    </source>
</evidence>
<keyword evidence="14" id="KW-1185">Reference proteome</keyword>
<dbReference type="InterPro" id="IPR002847">
    <property type="entry name" value="F420-0_gamma-glut_ligase-dom"/>
</dbReference>
<organism evidence="13 14">
    <name type="scientific">Streptomonospora salina</name>
    <dbReference type="NCBI Taxonomy" id="104205"/>
    <lineage>
        <taxon>Bacteria</taxon>
        <taxon>Bacillati</taxon>
        <taxon>Actinomycetota</taxon>
        <taxon>Actinomycetes</taxon>
        <taxon>Streptosporangiales</taxon>
        <taxon>Nocardiopsidaceae</taxon>
        <taxon>Streptomonospora</taxon>
    </lineage>
</organism>
<keyword evidence="2" id="KW-0479">Metal-binding</keyword>
<accession>A0A841E8N5</accession>
<protein>
    <submittedName>
        <fullName evidence="13">Coenzyme F420-0:L-glutamate ligase/coenzyme F420-1:gamma-L-glutamate ligase</fullName>
        <ecNumber evidence="13">6.3.2.31</ecNumber>
        <ecNumber evidence="13">6.3.2.34</ecNumber>
    </submittedName>
</protein>
<dbReference type="HAMAP" id="MF_01259">
    <property type="entry name" value="F420_ligase_FbiB"/>
    <property type="match status" value="1"/>
</dbReference>
<dbReference type="NCBIfam" id="TIGR01916">
    <property type="entry name" value="F420_cofE"/>
    <property type="match status" value="1"/>
</dbReference>
<feature type="compositionally biased region" description="Basic and acidic residues" evidence="10">
    <location>
        <begin position="415"/>
        <end position="431"/>
    </location>
</feature>
<keyword evidence="4" id="KW-0460">Magnesium</keyword>
<dbReference type="GO" id="GO:0052618">
    <property type="term" value="F:coenzyme F420-0:L-glutamate ligase activity"/>
    <property type="evidence" value="ECO:0007669"/>
    <property type="project" value="UniProtKB-EC"/>
</dbReference>
<evidence type="ECO:0000256" key="10">
    <source>
        <dbReference type="SAM" id="MobiDB-lite"/>
    </source>
</evidence>
<dbReference type="InterPro" id="IPR000415">
    <property type="entry name" value="Nitroreductase-like"/>
</dbReference>
<dbReference type="EMBL" id="JACHLY010000001">
    <property type="protein sequence ID" value="MBB5997679.1"/>
    <property type="molecule type" value="Genomic_DNA"/>
</dbReference>
<proteinExistence type="inferred from homology"/>
<feature type="domain" description="Nitroreductase" evidence="11">
    <location>
        <begin position="242"/>
        <end position="411"/>
    </location>
</feature>
<keyword evidence="6" id="KW-0560">Oxidoreductase</keyword>